<keyword evidence="1" id="KW-0472">Membrane</keyword>
<dbReference type="AlphaFoldDB" id="A0A2M4D7U1"/>
<evidence type="ECO:0000256" key="1">
    <source>
        <dbReference type="SAM" id="Phobius"/>
    </source>
</evidence>
<accession>A0A2M4D7U1</accession>
<protein>
    <submittedName>
        <fullName evidence="2">Uncharacterized protein</fullName>
    </submittedName>
</protein>
<sequence>MLYCCFILFCASSLSFALAFYCVLVPESESWCVQRWRRLQNLWPTFFFSLLLPNVVVAKARFLPLFFSTGLSYSSAWFNLHISPLTLLAMTMRPMSMKTTMLLGVKSASVKEY</sequence>
<reference evidence="2" key="1">
    <citation type="submission" date="2018-01" db="EMBL/GenBank/DDBJ databases">
        <title>An insight into the sialome of Amazonian anophelines.</title>
        <authorList>
            <person name="Ribeiro J.M."/>
            <person name="Scarpassa V."/>
            <person name="Calvo E."/>
        </authorList>
    </citation>
    <scope>NUCLEOTIDE SEQUENCE</scope>
</reference>
<keyword evidence="1" id="KW-0812">Transmembrane</keyword>
<feature type="transmembrane region" description="Helical" evidence="1">
    <location>
        <begin position="6"/>
        <end position="25"/>
    </location>
</feature>
<organism evidence="2">
    <name type="scientific">Anopheles darlingi</name>
    <name type="common">Mosquito</name>
    <dbReference type="NCBI Taxonomy" id="43151"/>
    <lineage>
        <taxon>Eukaryota</taxon>
        <taxon>Metazoa</taxon>
        <taxon>Ecdysozoa</taxon>
        <taxon>Arthropoda</taxon>
        <taxon>Hexapoda</taxon>
        <taxon>Insecta</taxon>
        <taxon>Pterygota</taxon>
        <taxon>Neoptera</taxon>
        <taxon>Endopterygota</taxon>
        <taxon>Diptera</taxon>
        <taxon>Nematocera</taxon>
        <taxon>Culicoidea</taxon>
        <taxon>Culicidae</taxon>
        <taxon>Anophelinae</taxon>
        <taxon>Anopheles</taxon>
    </lineage>
</organism>
<evidence type="ECO:0000313" key="2">
    <source>
        <dbReference type="EMBL" id="MBW73635.1"/>
    </source>
</evidence>
<feature type="transmembrane region" description="Helical" evidence="1">
    <location>
        <begin position="73"/>
        <end position="92"/>
    </location>
</feature>
<proteinExistence type="predicted"/>
<keyword evidence="1" id="KW-1133">Transmembrane helix</keyword>
<name>A0A2M4D7U1_ANODA</name>
<feature type="transmembrane region" description="Helical" evidence="1">
    <location>
        <begin position="46"/>
        <end position="67"/>
    </location>
</feature>
<dbReference type="EMBL" id="GGFL01009457">
    <property type="protein sequence ID" value="MBW73635.1"/>
    <property type="molecule type" value="Transcribed_RNA"/>
</dbReference>